<comment type="caution">
    <text evidence="1">The sequence shown here is derived from an EMBL/GenBank/DDBJ whole genome shotgun (WGS) entry which is preliminary data.</text>
</comment>
<proteinExistence type="predicted"/>
<evidence type="ECO:0000313" key="2">
    <source>
        <dbReference type="Proteomes" id="UP000790347"/>
    </source>
</evidence>
<gene>
    <name evidence="1" type="ORF">DERF_004235</name>
</gene>
<reference evidence="1" key="1">
    <citation type="submission" date="2013-05" db="EMBL/GenBank/DDBJ databases">
        <authorList>
            <person name="Yim A.K.Y."/>
            <person name="Chan T.F."/>
            <person name="Ji K.M."/>
            <person name="Liu X.Y."/>
            <person name="Zhou J.W."/>
            <person name="Li R.Q."/>
            <person name="Yang K.Y."/>
            <person name="Li J."/>
            <person name="Li M."/>
            <person name="Law P.T.W."/>
            <person name="Wu Y.L."/>
            <person name="Cai Z.L."/>
            <person name="Qin H."/>
            <person name="Bao Y."/>
            <person name="Leung R.K.K."/>
            <person name="Ng P.K.S."/>
            <person name="Zou J."/>
            <person name="Zhong X.J."/>
            <person name="Ran P.X."/>
            <person name="Zhong N.S."/>
            <person name="Liu Z.G."/>
            <person name="Tsui S.K.W."/>
        </authorList>
    </citation>
    <scope>NUCLEOTIDE SEQUENCE</scope>
    <source>
        <strain evidence="1">Derf</strain>
        <tissue evidence="1">Whole organism</tissue>
    </source>
</reference>
<dbReference type="EMBL" id="ASGP02000002">
    <property type="protein sequence ID" value="KAH9520531.1"/>
    <property type="molecule type" value="Genomic_DNA"/>
</dbReference>
<keyword evidence="2" id="KW-1185">Reference proteome</keyword>
<evidence type="ECO:0000313" key="1">
    <source>
        <dbReference type="EMBL" id="KAH9520531.1"/>
    </source>
</evidence>
<organism evidence="1 2">
    <name type="scientific">Dermatophagoides farinae</name>
    <name type="common">American house dust mite</name>
    <dbReference type="NCBI Taxonomy" id="6954"/>
    <lineage>
        <taxon>Eukaryota</taxon>
        <taxon>Metazoa</taxon>
        <taxon>Ecdysozoa</taxon>
        <taxon>Arthropoda</taxon>
        <taxon>Chelicerata</taxon>
        <taxon>Arachnida</taxon>
        <taxon>Acari</taxon>
        <taxon>Acariformes</taxon>
        <taxon>Sarcoptiformes</taxon>
        <taxon>Astigmata</taxon>
        <taxon>Psoroptidia</taxon>
        <taxon>Analgoidea</taxon>
        <taxon>Pyroglyphidae</taxon>
        <taxon>Dermatophagoidinae</taxon>
        <taxon>Dermatophagoides</taxon>
    </lineage>
</organism>
<dbReference type="AlphaFoldDB" id="A0A922I201"/>
<sequence>MLAEMIFRTTLYSGRPLSSRLIAWTTCDDSEGGGGGGGSDRTNAEAMQMINIWIQGNARPRPLSLYGPAII</sequence>
<reference evidence="1" key="2">
    <citation type="journal article" date="2022" name="Res Sq">
        <title>Comparative Genomics Reveals Insights into the Divergent Evolution of Astigmatic Mites and Household Pest Adaptations.</title>
        <authorList>
            <person name="Xiong Q."/>
            <person name="Wan A.T.-Y."/>
            <person name="Liu X.-Y."/>
            <person name="Fung C.S.-H."/>
            <person name="Xiao X."/>
            <person name="Malainual N."/>
            <person name="Hou J."/>
            <person name="Wang L."/>
            <person name="Wang M."/>
            <person name="Yang K."/>
            <person name="Cui Y."/>
            <person name="Leung E."/>
            <person name="Nong W."/>
            <person name="Shin S.-K."/>
            <person name="Au S."/>
            <person name="Jeong K.Y."/>
            <person name="Chew F.T."/>
            <person name="Hui J."/>
            <person name="Leung T.F."/>
            <person name="Tungtrongchitr A."/>
            <person name="Zhong N."/>
            <person name="Liu Z."/>
            <person name="Tsui S."/>
        </authorList>
    </citation>
    <scope>NUCLEOTIDE SEQUENCE</scope>
    <source>
        <strain evidence="1">Derf</strain>
        <tissue evidence="1">Whole organism</tissue>
    </source>
</reference>
<name>A0A922I201_DERFA</name>
<protein>
    <submittedName>
        <fullName evidence="1">Uncharacterized protein</fullName>
    </submittedName>
</protein>
<dbReference type="Proteomes" id="UP000790347">
    <property type="component" value="Unassembled WGS sequence"/>
</dbReference>
<accession>A0A922I201</accession>